<reference evidence="2" key="1">
    <citation type="submission" date="2016-09" db="EMBL/GenBank/DDBJ databases">
        <authorList>
            <person name="Varghese N."/>
            <person name="Submissions S."/>
        </authorList>
    </citation>
    <scope>NUCLEOTIDE SEQUENCE [LARGE SCALE GENOMIC DNA]</scope>
    <source>
        <strain evidence="2">25nlg</strain>
    </source>
</reference>
<dbReference type="Proteomes" id="UP000242662">
    <property type="component" value="Unassembled WGS sequence"/>
</dbReference>
<evidence type="ECO:0000313" key="1">
    <source>
        <dbReference type="EMBL" id="SDB83315.1"/>
    </source>
</evidence>
<dbReference type="STRING" id="1464122.SAMN05421737_101272"/>
<dbReference type="EMBL" id="FMYM01000001">
    <property type="protein sequence ID" value="SDB83315.1"/>
    <property type="molecule type" value="Genomic_DNA"/>
</dbReference>
<name>A0A1G6GNI4_9BACI</name>
<keyword evidence="2" id="KW-1185">Reference proteome</keyword>
<protein>
    <submittedName>
        <fullName evidence="1">EcsC protein family protein</fullName>
    </submittedName>
</protein>
<proteinExistence type="predicted"/>
<organism evidence="1 2">
    <name type="scientific">Shouchella lonarensis</name>
    <dbReference type="NCBI Taxonomy" id="1464122"/>
    <lineage>
        <taxon>Bacteria</taxon>
        <taxon>Bacillati</taxon>
        <taxon>Bacillota</taxon>
        <taxon>Bacilli</taxon>
        <taxon>Bacillales</taxon>
        <taxon>Bacillaceae</taxon>
        <taxon>Shouchella</taxon>
    </lineage>
</organism>
<sequence length="255" mass="29375">MDVQREVMMSVAQFEDALYKIAREDNKKITQQSLLPIEKHFYGKVDALMIQLQNIFLEWHRVSEKCTVVSLSDEATLSVWKSHASSVRVHEAAWRLLSLAQGAYANANRLGAALDIPAQAWLHIQAVACLAHAYGFSIKSPLESFYAIRLMYIGYLPKQDQWREWSVLLDELREHEKGQLLYRAEKEISRREITSALCLQLLKIGLCMRGKRTRWVAVSAGGVINYQYARNVIALAKAFYQKRWLMRQKNMQVTG</sequence>
<dbReference type="AlphaFoldDB" id="A0A1G6GNI4"/>
<accession>A0A1G6GNI4</accession>
<dbReference type="Pfam" id="PF12787">
    <property type="entry name" value="EcsC"/>
    <property type="match status" value="1"/>
</dbReference>
<evidence type="ECO:0000313" key="2">
    <source>
        <dbReference type="Proteomes" id="UP000242662"/>
    </source>
</evidence>
<dbReference type="RefSeq" id="WP_176763731.1">
    <property type="nucleotide sequence ID" value="NZ_FMYM01000001.1"/>
</dbReference>
<dbReference type="InterPro" id="IPR024787">
    <property type="entry name" value="EcsC"/>
</dbReference>
<gene>
    <name evidence="1" type="ORF">SAMN05421737_101272</name>
</gene>